<accession>A0A7S2CU36</accession>
<feature type="region of interest" description="Disordered" evidence="1">
    <location>
        <begin position="1"/>
        <end position="32"/>
    </location>
</feature>
<keyword evidence="2" id="KW-0812">Transmembrane</keyword>
<feature type="compositionally biased region" description="Basic and acidic residues" evidence="1">
    <location>
        <begin position="21"/>
        <end position="30"/>
    </location>
</feature>
<dbReference type="EMBL" id="HBGT01025846">
    <property type="protein sequence ID" value="CAD9435634.1"/>
    <property type="molecule type" value="Transcribed_RNA"/>
</dbReference>
<feature type="transmembrane region" description="Helical" evidence="2">
    <location>
        <begin position="127"/>
        <end position="144"/>
    </location>
</feature>
<keyword evidence="2" id="KW-0472">Membrane</keyword>
<evidence type="ECO:0000256" key="2">
    <source>
        <dbReference type="SAM" id="Phobius"/>
    </source>
</evidence>
<evidence type="ECO:0000256" key="1">
    <source>
        <dbReference type="SAM" id="MobiDB-lite"/>
    </source>
</evidence>
<evidence type="ECO:0000313" key="3">
    <source>
        <dbReference type="EMBL" id="CAD9435634.1"/>
    </source>
</evidence>
<proteinExistence type="predicted"/>
<name>A0A7S2CU36_9STRA</name>
<protein>
    <submittedName>
        <fullName evidence="3">Uncharacterized protein</fullName>
    </submittedName>
</protein>
<sequence length="384" mass="42989">MAQPRTSSRPRRRRVEEEGEWEARPSDERAMPACDVASTMADAHPSSRTAAAAAETTSRAVRRCSRSATLPTAAKALMTLATVGCCSAQMEERWLRDTSPPQCVFGDSLFCLASEGANTTATQLAKGLFYFMMYVLVCLVSSRYMNGVGSKWRSNFSGSLLLGMVVIQYYSVFMTAMQNYPYDGVEAYRWDCLQSTKGGKISRAMFYEGSERALNPCYCHANATCKYKSGVKEYNGSHPLGCPLTDEFTCLEQYAFQAFKTETETKEQRQRKRKVWPYIAREALDEGFRRDCKKGQAARCTRQDPCSPCELEKVLAFGVTRCETCSVFNNGDCNFVPGVGPYCWESPDYDERGGSRKVVPCKQCCTEPYQKDGTLLFDDEGYCV</sequence>
<gene>
    <name evidence="3" type="ORF">FPAR1323_LOCUS13467</name>
</gene>
<dbReference type="AlphaFoldDB" id="A0A7S2CU36"/>
<reference evidence="3" key="1">
    <citation type="submission" date="2021-01" db="EMBL/GenBank/DDBJ databases">
        <authorList>
            <person name="Corre E."/>
            <person name="Pelletier E."/>
            <person name="Niang G."/>
            <person name="Scheremetjew M."/>
            <person name="Finn R."/>
            <person name="Kale V."/>
            <person name="Holt S."/>
            <person name="Cochrane G."/>
            <person name="Meng A."/>
            <person name="Brown T."/>
            <person name="Cohen L."/>
        </authorList>
    </citation>
    <scope>NUCLEOTIDE SEQUENCE</scope>
    <source>
        <strain evidence="3">RCC1693</strain>
    </source>
</reference>
<keyword evidence="2" id="KW-1133">Transmembrane helix</keyword>
<feature type="transmembrane region" description="Helical" evidence="2">
    <location>
        <begin position="156"/>
        <end position="173"/>
    </location>
</feature>
<organism evidence="3">
    <name type="scientific">Florenciella parvula</name>
    <dbReference type="NCBI Taxonomy" id="236787"/>
    <lineage>
        <taxon>Eukaryota</taxon>
        <taxon>Sar</taxon>
        <taxon>Stramenopiles</taxon>
        <taxon>Ochrophyta</taxon>
        <taxon>Dictyochophyceae</taxon>
        <taxon>Florenciellales</taxon>
        <taxon>Florenciella</taxon>
    </lineage>
</organism>